<evidence type="ECO:0000313" key="2">
    <source>
        <dbReference type="EMBL" id="CAE0407944.1"/>
    </source>
</evidence>
<reference evidence="2" key="1">
    <citation type="submission" date="2021-01" db="EMBL/GenBank/DDBJ databases">
        <authorList>
            <person name="Corre E."/>
            <person name="Pelletier E."/>
            <person name="Niang G."/>
            <person name="Scheremetjew M."/>
            <person name="Finn R."/>
            <person name="Kale V."/>
            <person name="Holt S."/>
            <person name="Cochrane G."/>
            <person name="Meng A."/>
            <person name="Brown T."/>
            <person name="Cohen L."/>
        </authorList>
    </citation>
    <scope>NUCLEOTIDE SEQUENCE</scope>
    <source>
        <strain evidence="2">CCMP127</strain>
    </source>
</reference>
<dbReference type="PROSITE" id="PS50234">
    <property type="entry name" value="VWFA"/>
    <property type="match status" value="1"/>
</dbReference>
<name>A0A7S3L2W6_9STRA</name>
<sequence length="444" mass="50051">MYYSHSTADSDTKKTKQTMDYDIPIVSGTPMPPPMAPNNSAYDTTTYNAMGQAQTTSRPNLHTATATNGGRSSRVVLPTAGQENIRISSQTIRDLRDQGFTQGLAESLQTNKRAFPLSIWIIDNSGSMNQRDGHRFVETTNSSVVKVVECTRWAEMQQTVSYHVQLAALLQSPTVFRMLNDPGRVAGPQQFSIAETTTSSSPGGGSDAMTRISEQVAVAQQVMLNTTPGGVTPLIPHLQEVRQNILDMEDQLRAEGAKVVLVLATDGLPTDERGISDRATQQQFVSALRSLEGLPVWIVVRLCTDEDEVVDFWNNLDNQLELSLEVLDDFIAEAKEIQETNAWLNYGLPLHRMREMGFYSKLFDMLDERKLAKDELRDFFRLLFGTNHMDGVPDPEADWSGFVDSIERLCRKEGKTWNPITKRMDYWVDIRKLKRAYKKKGWFW</sequence>
<accession>A0A7S3L2W6</accession>
<gene>
    <name evidence="2" type="ORF">ACOF00016_LOCUS5724</name>
</gene>
<dbReference type="InterPro" id="IPR002035">
    <property type="entry name" value="VWF_A"/>
</dbReference>
<feature type="domain" description="VWFA" evidence="1">
    <location>
        <begin position="117"/>
        <end position="299"/>
    </location>
</feature>
<protein>
    <recommendedName>
        <fullName evidence="1">VWFA domain-containing protein</fullName>
    </recommendedName>
</protein>
<organism evidence="2">
    <name type="scientific">Amphora coffeiformis</name>
    <dbReference type="NCBI Taxonomy" id="265554"/>
    <lineage>
        <taxon>Eukaryota</taxon>
        <taxon>Sar</taxon>
        <taxon>Stramenopiles</taxon>
        <taxon>Ochrophyta</taxon>
        <taxon>Bacillariophyta</taxon>
        <taxon>Bacillariophyceae</taxon>
        <taxon>Bacillariophycidae</taxon>
        <taxon>Thalassiophysales</taxon>
        <taxon>Catenulaceae</taxon>
        <taxon>Amphora</taxon>
    </lineage>
</organism>
<dbReference type="AlphaFoldDB" id="A0A7S3L2W6"/>
<dbReference type="SUPFAM" id="SSF53300">
    <property type="entry name" value="vWA-like"/>
    <property type="match status" value="1"/>
</dbReference>
<evidence type="ECO:0000259" key="1">
    <source>
        <dbReference type="PROSITE" id="PS50234"/>
    </source>
</evidence>
<proteinExistence type="predicted"/>
<dbReference type="InterPro" id="IPR036465">
    <property type="entry name" value="vWFA_dom_sf"/>
</dbReference>
<dbReference type="EMBL" id="HBIM01006729">
    <property type="protein sequence ID" value="CAE0407944.1"/>
    <property type="molecule type" value="Transcribed_RNA"/>
</dbReference>